<evidence type="ECO:0000313" key="2">
    <source>
        <dbReference type="EMBL" id="GGZ56112.1"/>
    </source>
</evidence>
<keyword evidence="1" id="KW-1133">Transmembrane helix</keyword>
<comment type="caution">
    <text evidence="2">The sequence shown here is derived from an EMBL/GenBank/DDBJ whole genome shotgun (WGS) entry which is preliminary data.</text>
</comment>
<protein>
    <recommendedName>
        <fullName evidence="4">Anti-sigma factor</fullName>
    </recommendedName>
</protein>
<evidence type="ECO:0000256" key="1">
    <source>
        <dbReference type="SAM" id="Phobius"/>
    </source>
</evidence>
<reference evidence="3" key="1">
    <citation type="journal article" date="2019" name="Int. J. Syst. Evol. Microbiol.">
        <title>The Global Catalogue of Microorganisms (GCM) 10K type strain sequencing project: providing services to taxonomists for standard genome sequencing and annotation.</title>
        <authorList>
            <consortium name="The Broad Institute Genomics Platform"/>
            <consortium name="The Broad Institute Genome Sequencing Center for Infectious Disease"/>
            <person name="Wu L."/>
            <person name="Ma J."/>
        </authorList>
    </citation>
    <scope>NUCLEOTIDE SEQUENCE [LARGE SCALE GENOMIC DNA]</scope>
    <source>
        <strain evidence="3">KCTC 22558</strain>
    </source>
</reference>
<keyword evidence="3" id="KW-1185">Reference proteome</keyword>
<proteinExistence type="predicted"/>
<name>A0ABQ3BY28_9GAMM</name>
<keyword evidence="1" id="KW-0472">Membrane</keyword>
<organism evidence="2 3">
    <name type="scientific">Cognatilysobacter xinjiangensis</name>
    <dbReference type="NCBI Taxonomy" id="546892"/>
    <lineage>
        <taxon>Bacteria</taxon>
        <taxon>Pseudomonadati</taxon>
        <taxon>Pseudomonadota</taxon>
        <taxon>Gammaproteobacteria</taxon>
        <taxon>Lysobacterales</taxon>
        <taxon>Lysobacteraceae</taxon>
        <taxon>Cognatilysobacter</taxon>
    </lineage>
</organism>
<keyword evidence="1" id="KW-0812">Transmembrane</keyword>
<dbReference type="RefSeq" id="WP_189446969.1">
    <property type="nucleotide sequence ID" value="NZ_BMXY01000001.1"/>
</dbReference>
<evidence type="ECO:0000313" key="3">
    <source>
        <dbReference type="Proteomes" id="UP000643403"/>
    </source>
</evidence>
<sequence length="161" mass="18291">MNDDRNLPLDEDRALPDALRWQLRAQRRDVEPANDLWAGIAARLEPPKPRVARRTHWYALAASLLLAVTAGVLVRPSYVGTPDAVARQEAQRMAREYDAALRRMPTASASRDLAPAMAELDRSTREIRRALDRDPNSRLLLDQLRRTYSLRLELSQRAALS</sequence>
<dbReference type="EMBL" id="BMXY01000001">
    <property type="protein sequence ID" value="GGZ56112.1"/>
    <property type="molecule type" value="Genomic_DNA"/>
</dbReference>
<gene>
    <name evidence="2" type="ORF">GCM10008101_06910</name>
</gene>
<feature type="transmembrane region" description="Helical" evidence="1">
    <location>
        <begin position="57"/>
        <end position="78"/>
    </location>
</feature>
<evidence type="ECO:0008006" key="4">
    <source>
        <dbReference type="Google" id="ProtNLM"/>
    </source>
</evidence>
<accession>A0ABQ3BY28</accession>
<dbReference type="Proteomes" id="UP000643403">
    <property type="component" value="Unassembled WGS sequence"/>
</dbReference>